<comment type="caution">
    <text evidence="2">The sequence shown here is derived from an EMBL/GenBank/DDBJ whole genome shotgun (WGS) entry which is preliminary data.</text>
</comment>
<keyword evidence="3" id="KW-1185">Reference proteome</keyword>
<evidence type="ECO:0000313" key="3">
    <source>
        <dbReference type="Proteomes" id="UP000736583"/>
    </source>
</evidence>
<dbReference type="RefSeq" id="WP_216455460.1">
    <property type="nucleotide sequence ID" value="NZ_JAHLQL010000001.1"/>
</dbReference>
<reference evidence="2 3" key="1">
    <citation type="submission" date="2021-06" db="EMBL/GenBank/DDBJ databases">
        <authorList>
            <person name="Sun Q."/>
            <person name="Li D."/>
        </authorList>
    </citation>
    <scope>NUCLEOTIDE SEQUENCE [LARGE SCALE GENOMIC DNA]</scope>
    <source>
        <strain evidence="2 3">MSJ-4</strain>
    </source>
</reference>
<dbReference type="EMBL" id="JAHLQL010000001">
    <property type="protein sequence ID" value="MBU5590210.1"/>
    <property type="molecule type" value="Genomic_DNA"/>
</dbReference>
<feature type="region of interest" description="Disordered" evidence="1">
    <location>
        <begin position="1"/>
        <end position="20"/>
    </location>
</feature>
<proteinExistence type="predicted"/>
<evidence type="ECO:0000313" key="2">
    <source>
        <dbReference type="EMBL" id="MBU5590210.1"/>
    </source>
</evidence>
<dbReference type="Proteomes" id="UP000736583">
    <property type="component" value="Unassembled WGS sequence"/>
</dbReference>
<feature type="compositionally biased region" description="Pro residues" evidence="1">
    <location>
        <begin position="10"/>
        <end position="20"/>
    </location>
</feature>
<sequence>MRQYRQYGPPDYPPPTTIPPKPRTSYIIDCMHSFTYVWPINGRPFWFYPTRIEYGEVSGYMWTGSYWTFYGFDPALVDQVACYPVPTLY</sequence>
<name>A0ABS6EWW6_9CLOT</name>
<evidence type="ECO:0000256" key="1">
    <source>
        <dbReference type="SAM" id="MobiDB-lite"/>
    </source>
</evidence>
<protein>
    <submittedName>
        <fullName evidence="2">Transporter</fullName>
    </submittedName>
</protein>
<organism evidence="2 3">
    <name type="scientific">Clostridium simiarum</name>
    <dbReference type="NCBI Taxonomy" id="2841506"/>
    <lineage>
        <taxon>Bacteria</taxon>
        <taxon>Bacillati</taxon>
        <taxon>Bacillota</taxon>
        <taxon>Clostridia</taxon>
        <taxon>Eubacteriales</taxon>
        <taxon>Clostridiaceae</taxon>
        <taxon>Clostridium</taxon>
    </lineage>
</organism>
<gene>
    <name evidence="2" type="ORF">KQI89_00370</name>
</gene>
<accession>A0ABS6EWW6</accession>